<organism evidence="7 8">
    <name type="scientific">Dactylonectria estremocensis</name>
    <dbReference type="NCBI Taxonomy" id="1079267"/>
    <lineage>
        <taxon>Eukaryota</taxon>
        <taxon>Fungi</taxon>
        <taxon>Dikarya</taxon>
        <taxon>Ascomycota</taxon>
        <taxon>Pezizomycotina</taxon>
        <taxon>Sordariomycetes</taxon>
        <taxon>Hypocreomycetidae</taxon>
        <taxon>Hypocreales</taxon>
        <taxon>Nectriaceae</taxon>
        <taxon>Dactylonectria</taxon>
    </lineage>
</organism>
<evidence type="ECO:0000256" key="6">
    <source>
        <dbReference type="SAM" id="MobiDB-lite"/>
    </source>
</evidence>
<keyword evidence="2 5" id="KW-0479">Metal-binding</keyword>
<keyword evidence="8" id="KW-1185">Reference proteome</keyword>
<feature type="binding site" evidence="5">
    <location>
        <position position="265"/>
    </location>
    <ligand>
        <name>Fe cation</name>
        <dbReference type="ChEBI" id="CHEBI:24875"/>
        <note>catalytic</note>
    </ligand>
</feature>
<reference evidence="7" key="1">
    <citation type="journal article" date="2021" name="Nat. Commun.">
        <title>Genetic determinants of endophytism in the Arabidopsis root mycobiome.</title>
        <authorList>
            <person name="Mesny F."/>
            <person name="Miyauchi S."/>
            <person name="Thiergart T."/>
            <person name="Pickel B."/>
            <person name="Atanasova L."/>
            <person name="Karlsson M."/>
            <person name="Huettel B."/>
            <person name="Barry K.W."/>
            <person name="Haridas S."/>
            <person name="Chen C."/>
            <person name="Bauer D."/>
            <person name="Andreopoulos W."/>
            <person name="Pangilinan J."/>
            <person name="LaButti K."/>
            <person name="Riley R."/>
            <person name="Lipzen A."/>
            <person name="Clum A."/>
            <person name="Drula E."/>
            <person name="Henrissat B."/>
            <person name="Kohler A."/>
            <person name="Grigoriev I.V."/>
            <person name="Martin F.M."/>
            <person name="Hacquard S."/>
        </authorList>
    </citation>
    <scope>NUCLEOTIDE SEQUENCE</scope>
    <source>
        <strain evidence="7">MPI-CAGE-AT-0021</strain>
    </source>
</reference>
<feature type="binding site" evidence="5">
    <location>
        <position position="529"/>
    </location>
    <ligand>
        <name>Fe cation</name>
        <dbReference type="ChEBI" id="CHEBI:24875"/>
        <note>catalytic</note>
    </ligand>
</feature>
<feature type="binding site" evidence="5">
    <location>
        <position position="215"/>
    </location>
    <ligand>
        <name>Fe cation</name>
        <dbReference type="ChEBI" id="CHEBI:24875"/>
        <note>catalytic</note>
    </ligand>
</feature>
<dbReference type="OrthoDB" id="407010at2759"/>
<feature type="binding site" evidence="5">
    <location>
        <position position="329"/>
    </location>
    <ligand>
        <name>Fe cation</name>
        <dbReference type="ChEBI" id="CHEBI:24875"/>
        <note>catalytic</note>
    </ligand>
</feature>
<dbReference type="PANTHER" id="PTHR10543:SF24">
    <property type="entry name" value="CAROTENOID ISOMEROOXYGENASE"/>
    <property type="match status" value="1"/>
</dbReference>
<keyword evidence="4 5" id="KW-0408">Iron</keyword>
<proteinExistence type="inferred from homology"/>
<dbReference type="EMBL" id="JAGMUU010000043">
    <property type="protein sequence ID" value="KAH7114186.1"/>
    <property type="molecule type" value="Genomic_DNA"/>
</dbReference>
<dbReference type="Proteomes" id="UP000717696">
    <property type="component" value="Unassembled WGS sequence"/>
</dbReference>
<comment type="caution">
    <text evidence="7">The sequence shown here is derived from an EMBL/GenBank/DDBJ whole genome shotgun (WGS) entry which is preliminary data.</text>
</comment>
<dbReference type="GO" id="GO:0046872">
    <property type="term" value="F:metal ion binding"/>
    <property type="evidence" value="ECO:0007669"/>
    <property type="project" value="UniProtKB-KW"/>
</dbReference>
<gene>
    <name evidence="7" type="ORF">B0J13DRAFT_488274</name>
</gene>
<evidence type="ECO:0000256" key="2">
    <source>
        <dbReference type="ARBA" id="ARBA00022723"/>
    </source>
</evidence>
<comment type="cofactor">
    <cofactor evidence="5">
        <name>Fe(2+)</name>
        <dbReference type="ChEBI" id="CHEBI:29033"/>
    </cofactor>
    <text evidence="5">Binds 1 Fe(2+) ion per subunit.</text>
</comment>
<dbReference type="GO" id="GO:0016121">
    <property type="term" value="P:carotene catabolic process"/>
    <property type="evidence" value="ECO:0007669"/>
    <property type="project" value="TreeGrafter"/>
</dbReference>
<name>A0A9P9D7N2_9HYPO</name>
<evidence type="ECO:0000313" key="7">
    <source>
        <dbReference type="EMBL" id="KAH7114186.1"/>
    </source>
</evidence>
<evidence type="ECO:0000256" key="5">
    <source>
        <dbReference type="PIRSR" id="PIRSR604294-1"/>
    </source>
</evidence>
<dbReference type="InterPro" id="IPR004294">
    <property type="entry name" value="Carotenoid_Oase"/>
</dbReference>
<sequence length="535" mass="58654">MGVNHQSENRQSGIPGVLEPPPGSNPLSWGFYATREIQEPTALQVEGNIPTWLTGSLYRGGAGTWDVGNYTAEHWFDGFSRNHRFEIANGTVKYRSRNSTDEMINFARETGRIPDSSFGSDPCKIIYGAMETTFRDGNNTRGDPDTCNIGVVFVPNFAGLDRKTTNTGAPFDTLVVATDATKLQQIDPVTLEPIEVFTYQASNPLLTNGGRSAAHPYIAHDGALYNYHLDLTAQPPVYSIFGIQPPSGECKILATITDAPAAYIHALFGTEDHLIHVVSQADYVKPGKTVLDSIGPWRPERKTLFYVVDRVKGGVVSKYESEEAFFAFHQINAFENDAGDIYVDIPVMEDTTFLSAAKVANLRANIGAHDGSSKNDIPATFTRFRLPFKGEGARAADGSLVKHTAEVDFTLPYAHANIELPRINCKFHGRPYRYTYGIHVQTPGHFSDSIIKIDTETKEVKTWSPSIKHVASEPIFVPTPGAEREDDGVILTVAMDSAQRASSLVVIDATTMQEIGRARMPIVMGYGFHGTWGSG</sequence>
<feature type="compositionally biased region" description="Polar residues" evidence="6">
    <location>
        <begin position="1"/>
        <end position="12"/>
    </location>
</feature>
<accession>A0A9P9D7N2</accession>
<dbReference type="GO" id="GO:0010436">
    <property type="term" value="F:carotenoid dioxygenase activity"/>
    <property type="evidence" value="ECO:0007669"/>
    <property type="project" value="TreeGrafter"/>
</dbReference>
<evidence type="ECO:0000256" key="4">
    <source>
        <dbReference type="ARBA" id="ARBA00023004"/>
    </source>
</evidence>
<comment type="similarity">
    <text evidence="1">Belongs to the carotenoid oxygenase family.</text>
</comment>
<dbReference type="Pfam" id="PF03055">
    <property type="entry name" value="RPE65"/>
    <property type="match status" value="1"/>
</dbReference>
<dbReference type="AlphaFoldDB" id="A0A9P9D7N2"/>
<evidence type="ECO:0000256" key="3">
    <source>
        <dbReference type="ARBA" id="ARBA00023002"/>
    </source>
</evidence>
<evidence type="ECO:0000256" key="1">
    <source>
        <dbReference type="ARBA" id="ARBA00006787"/>
    </source>
</evidence>
<keyword evidence="3" id="KW-0560">Oxidoreductase</keyword>
<dbReference type="PANTHER" id="PTHR10543">
    <property type="entry name" value="BETA-CAROTENE DIOXYGENASE"/>
    <property type="match status" value="1"/>
</dbReference>
<evidence type="ECO:0000313" key="8">
    <source>
        <dbReference type="Proteomes" id="UP000717696"/>
    </source>
</evidence>
<feature type="region of interest" description="Disordered" evidence="6">
    <location>
        <begin position="1"/>
        <end position="22"/>
    </location>
</feature>
<protein>
    <submittedName>
        <fullName evidence="7">Carotenoid oxygenase</fullName>
    </submittedName>
</protein>